<evidence type="ECO:0000313" key="2">
    <source>
        <dbReference type="Proteomes" id="UP001221142"/>
    </source>
</evidence>
<gene>
    <name evidence="1" type="ORF">FB45DRAFT_1029797</name>
</gene>
<accession>A0AAD7FJC5</accession>
<keyword evidence="2" id="KW-1185">Reference proteome</keyword>
<proteinExistence type="predicted"/>
<organism evidence="1 2">
    <name type="scientific">Roridomyces roridus</name>
    <dbReference type="NCBI Taxonomy" id="1738132"/>
    <lineage>
        <taxon>Eukaryota</taxon>
        <taxon>Fungi</taxon>
        <taxon>Dikarya</taxon>
        <taxon>Basidiomycota</taxon>
        <taxon>Agaricomycotina</taxon>
        <taxon>Agaricomycetes</taxon>
        <taxon>Agaricomycetidae</taxon>
        <taxon>Agaricales</taxon>
        <taxon>Marasmiineae</taxon>
        <taxon>Mycenaceae</taxon>
        <taxon>Roridomyces</taxon>
    </lineage>
</organism>
<sequence>MSTLGQLLGATVIERNDSLGLSSRIAFPAEWSLSSEPGHMIPYKSKFKYKWTFSRFVIPCHSTPNMIVYAYACWAADIFSFVDYFIDTFPECPAHISEQTFWIRRSTGRLCVELMKTDGVVVPGPSFRRAPVLRLNVPAFGAEAMNILSVDDYHRICFDELSTRVFVGSLPRVEVTLVVTPTLEESTVFLDIYTNQLWFPQANHVFSRLRVTSEHKVYIFVAHASFELHISLPTTENPPHGYLFICPPPPLRTGLTWFWSLDHTGTTPLTNEDALKRGFPAIELRTDLSGHSWDSSVYQSPRQFQDVAKHLICPVFELCGEKDAVVPLDEISTVAPEVGVQTVAKST</sequence>
<evidence type="ECO:0000313" key="1">
    <source>
        <dbReference type="EMBL" id="KAJ7627454.1"/>
    </source>
</evidence>
<reference evidence="1" key="1">
    <citation type="submission" date="2023-03" db="EMBL/GenBank/DDBJ databases">
        <title>Massive genome expansion in bonnet fungi (Mycena s.s.) driven by repeated elements and novel gene families across ecological guilds.</title>
        <authorList>
            <consortium name="Lawrence Berkeley National Laboratory"/>
            <person name="Harder C.B."/>
            <person name="Miyauchi S."/>
            <person name="Viragh M."/>
            <person name="Kuo A."/>
            <person name="Thoen E."/>
            <person name="Andreopoulos B."/>
            <person name="Lu D."/>
            <person name="Skrede I."/>
            <person name="Drula E."/>
            <person name="Henrissat B."/>
            <person name="Morin E."/>
            <person name="Kohler A."/>
            <person name="Barry K."/>
            <person name="LaButti K."/>
            <person name="Morin E."/>
            <person name="Salamov A."/>
            <person name="Lipzen A."/>
            <person name="Mereny Z."/>
            <person name="Hegedus B."/>
            <person name="Baldrian P."/>
            <person name="Stursova M."/>
            <person name="Weitz H."/>
            <person name="Taylor A."/>
            <person name="Grigoriev I.V."/>
            <person name="Nagy L.G."/>
            <person name="Martin F."/>
            <person name="Kauserud H."/>
        </authorList>
    </citation>
    <scope>NUCLEOTIDE SEQUENCE</scope>
    <source>
        <strain evidence="1">9284</strain>
    </source>
</reference>
<dbReference type="Proteomes" id="UP001221142">
    <property type="component" value="Unassembled WGS sequence"/>
</dbReference>
<protein>
    <submittedName>
        <fullName evidence="1">Uncharacterized protein</fullName>
    </submittedName>
</protein>
<comment type="caution">
    <text evidence="1">The sequence shown here is derived from an EMBL/GenBank/DDBJ whole genome shotgun (WGS) entry which is preliminary data.</text>
</comment>
<dbReference type="EMBL" id="JARKIF010000011">
    <property type="protein sequence ID" value="KAJ7627454.1"/>
    <property type="molecule type" value="Genomic_DNA"/>
</dbReference>
<dbReference type="AlphaFoldDB" id="A0AAD7FJC5"/>
<name>A0AAD7FJC5_9AGAR</name>